<protein>
    <submittedName>
        <fullName evidence="1">Uncharacterized protein</fullName>
    </submittedName>
</protein>
<reference evidence="1" key="1">
    <citation type="submission" date="2019-04" db="EMBL/GenBank/DDBJ databases">
        <title>Microbes associate with the intestines of laboratory mice.</title>
        <authorList>
            <person name="Navarre W."/>
            <person name="Wong E."/>
            <person name="Huang K."/>
            <person name="Tropini C."/>
            <person name="Ng K."/>
            <person name="Yu B."/>
        </authorList>
    </citation>
    <scope>NUCLEOTIDE SEQUENCE</scope>
    <source>
        <strain evidence="1">NM73_A23</strain>
    </source>
</reference>
<keyword evidence="2" id="KW-1185">Reference proteome</keyword>
<dbReference type="Proteomes" id="UP000308886">
    <property type="component" value="Unassembled WGS sequence"/>
</dbReference>
<evidence type="ECO:0000313" key="2">
    <source>
        <dbReference type="Proteomes" id="UP000308886"/>
    </source>
</evidence>
<organism evidence="1 2">
    <name type="scientific">Palleniella muris</name>
    <dbReference type="NCBI Taxonomy" id="3038145"/>
    <lineage>
        <taxon>Bacteria</taxon>
        <taxon>Pseudomonadati</taxon>
        <taxon>Bacteroidota</taxon>
        <taxon>Bacteroidia</taxon>
        <taxon>Bacteroidales</taxon>
        <taxon>Prevotellaceae</taxon>
        <taxon>Palleniella</taxon>
    </lineage>
</organism>
<proteinExistence type="predicted"/>
<comment type="caution">
    <text evidence="1">The sequence shown here is derived from an EMBL/GenBank/DDBJ whole genome shotgun (WGS) entry which is preliminary data.</text>
</comment>
<accession>A0AC61QTL5</accession>
<sequence>MRHCGLILFLALFLAGCSGNTRNGDALSAHQTAEKVKDSWSKMSKPIEIEVTGRTKDELEAIGSLAVWLDGMEGGKAVEFRFDGKVFKPTVPVLADSTVLPLVCYPFLPSLHPADTVAVSHPLGERLAGQIQSVTQTNDKTKITMKLEELTALLRLILKSDNISDVMQILEIQGDCVSTAAFLIPLKGKLAGTRADAGNVCSPNKDCLLNNGIPHDFNLIPTEDSGEIQIFLKVNGKKLSISTTLPPLRRGSITELRLHVSDGKLSVGSSWVDTKHPFEKPSVSGTDSVRIGHFLQRDGTLTSKFDENTLAWVILTDGRHGKAVAMDDNSTSNWFRKKSFRTGHIFDTADGKLREGYFGQPQEDEEHIVFSPRIRYPGSCALGFDDGAALTQGILRHADSHALKNFQDKRVLPSAYIPSLAEMARLAYHLEKHKDSMPAFFKMPEGIYATSSESGEDTFYSIDMTEWFVTAYNSKEHSDMKTRLFYLF</sequence>
<name>A0AC61QTL5_9BACT</name>
<evidence type="ECO:0000313" key="1">
    <source>
        <dbReference type="EMBL" id="TGX83951.1"/>
    </source>
</evidence>
<dbReference type="EMBL" id="SRZC01000002">
    <property type="protein sequence ID" value="TGX83951.1"/>
    <property type="molecule type" value="Genomic_DNA"/>
</dbReference>
<gene>
    <name evidence="1" type="ORF">E5358_01915</name>
</gene>